<dbReference type="InParanoid" id="A0A151ZBD2"/>
<accession>A0A151ZBD2</accession>
<comment type="caution">
    <text evidence="1">The sequence shown here is derived from an EMBL/GenBank/DDBJ whole genome shotgun (WGS) entry which is preliminary data.</text>
</comment>
<dbReference type="AlphaFoldDB" id="A0A151ZBD2"/>
<protein>
    <recommendedName>
        <fullName evidence="3">Ankyrin repeat-containing protein</fullName>
    </recommendedName>
</protein>
<evidence type="ECO:0000313" key="2">
    <source>
        <dbReference type="Proteomes" id="UP000076078"/>
    </source>
</evidence>
<proteinExistence type="predicted"/>
<evidence type="ECO:0008006" key="3">
    <source>
        <dbReference type="Google" id="ProtNLM"/>
    </source>
</evidence>
<gene>
    <name evidence="1" type="ORF">DLAC_11712</name>
</gene>
<dbReference type="InterPro" id="IPR036770">
    <property type="entry name" value="Ankyrin_rpt-contain_sf"/>
</dbReference>
<keyword evidence="2" id="KW-1185">Reference proteome</keyword>
<name>A0A151ZBD2_TIELA</name>
<dbReference type="Proteomes" id="UP000076078">
    <property type="component" value="Unassembled WGS sequence"/>
</dbReference>
<reference evidence="1 2" key="1">
    <citation type="submission" date="2015-12" db="EMBL/GenBank/DDBJ databases">
        <title>Dictyostelia acquired genes for synthesis and detection of signals that induce cell-type specialization by lateral gene transfer from prokaryotes.</title>
        <authorList>
            <person name="Gloeckner G."/>
            <person name="Schaap P."/>
        </authorList>
    </citation>
    <scope>NUCLEOTIDE SEQUENCE [LARGE SCALE GENOMIC DNA]</scope>
    <source>
        <strain evidence="1 2">TK</strain>
    </source>
</reference>
<organism evidence="1 2">
    <name type="scientific">Tieghemostelium lacteum</name>
    <name type="common">Slime mold</name>
    <name type="synonym">Dictyostelium lacteum</name>
    <dbReference type="NCBI Taxonomy" id="361077"/>
    <lineage>
        <taxon>Eukaryota</taxon>
        <taxon>Amoebozoa</taxon>
        <taxon>Evosea</taxon>
        <taxon>Eumycetozoa</taxon>
        <taxon>Dictyostelia</taxon>
        <taxon>Dictyosteliales</taxon>
        <taxon>Raperosteliaceae</taxon>
        <taxon>Tieghemostelium</taxon>
    </lineage>
</organism>
<dbReference type="SUPFAM" id="SSF48403">
    <property type="entry name" value="Ankyrin repeat"/>
    <property type="match status" value="1"/>
</dbReference>
<evidence type="ECO:0000313" key="1">
    <source>
        <dbReference type="EMBL" id="KYQ91257.1"/>
    </source>
</evidence>
<sequence length="641" mass="75630">MSINFNNENLNEFFSNCTDEELFKMVYEKYKDRFPQYMYSVPVQNLDWMCKNGYLNYTISYFSHRYQRDQASVLKYTIKNHPEMLVDIDLGSALNGFLNYTPVLNSLVEHVYETVITILRHMKSLGFKYVDSTRMLSKLIEYLVVNGNINDFKDILGNYPYQSEIIEIDLNYYSIIPLVPRQFEMLKYLVENPQRYKITKWTFNSLASYPTSEALLYVQNQIFGGNFEQMMNKIGKKHLETSVVYSSVLEYVLEHKEYNCSIPIELVLKSSIPLDLIIKINERKLLYMYRDDALRRCKTKDELLYLVKKGRFRFNDKFINTQPLDDFFNNGDVELLKILFETLTNETLIYCVRNNYFEAVKFFLKNMKKQAIDSVLPSLYRVASGSFGMQYILFKIKPLEYHNQCKQYLLTSLIYSGSHQMIDFLLKYNYKVNSGPLFVVLTKSLNAIVMDGTFERILEIILYHIQKNNDIRQLHPDTITLTKYLKIKPSVINNLKLLYTLDLKPNDIELGLLIANCDYSTICSLMNAGYLTLDRLLHCCHNVTLTTTTTIEYFVNKLNSKKLQDHAYLFLLTAQVKKCSKSNQNPLDTIIKYNYKCDNENLNEFLTHTIVLDLKYFYDDQEDFFSEPYKSFLKQYQFLSK</sequence>
<dbReference type="EMBL" id="LODT01000035">
    <property type="protein sequence ID" value="KYQ91257.1"/>
    <property type="molecule type" value="Genomic_DNA"/>
</dbReference>